<keyword evidence="3" id="KW-1185">Reference proteome</keyword>
<dbReference type="InterPro" id="IPR036864">
    <property type="entry name" value="Zn2-C6_fun-type_DNA-bd_sf"/>
</dbReference>
<proteinExistence type="predicted"/>
<feature type="compositionally biased region" description="Low complexity" evidence="1">
    <location>
        <begin position="133"/>
        <end position="153"/>
    </location>
</feature>
<evidence type="ECO:0000313" key="2">
    <source>
        <dbReference type="EMBL" id="KAJ7340012.1"/>
    </source>
</evidence>
<protein>
    <recommendedName>
        <fullName evidence="4">Zn(2)-C6 fungal-type domain-containing protein</fullName>
    </recommendedName>
</protein>
<comment type="caution">
    <text evidence="2">The sequence shown here is derived from an EMBL/GenBank/DDBJ whole genome shotgun (WGS) entry which is preliminary data.</text>
</comment>
<dbReference type="InterPro" id="IPR001138">
    <property type="entry name" value="Zn2Cys6_DnaBD"/>
</dbReference>
<feature type="region of interest" description="Disordered" evidence="1">
    <location>
        <begin position="330"/>
        <end position="369"/>
    </location>
</feature>
<dbReference type="CDD" id="cd00067">
    <property type="entry name" value="GAL4"/>
    <property type="match status" value="1"/>
</dbReference>
<name>A0AAD7EMG4_9AGAR</name>
<evidence type="ECO:0000256" key="1">
    <source>
        <dbReference type="SAM" id="MobiDB-lite"/>
    </source>
</evidence>
<evidence type="ECO:0000313" key="3">
    <source>
        <dbReference type="Proteomes" id="UP001218218"/>
    </source>
</evidence>
<gene>
    <name evidence="2" type="ORF">DFH08DRAFT_938791</name>
</gene>
<feature type="region of interest" description="Disordered" evidence="1">
    <location>
        <begin position="602"/>
        <end position="639"/>
    </location>
</feature>
<reference evidence="2" key="1">
    <citation type="submission" date="2023-03" db="EMBL/GenBank/DDBJ databases">
        <title>Massive genome expansion in bonnet fungi (Mycena s.s.) driven by repeated elements and novel gene families across ecological guilds.</title>
        <authorList>
            <consortium name="Lawrence Berkeley National Laboratory"/>
            <person name="Harder C.B."/>
            <person name="Miyauchi S."/>
            <person name="Viragh M."/>
            <person name="Kuo A."/>
            <person name="Thoen E."/>
            <person name="Andreopoulos B."/>
            <person name="Lu D."/>
            <person name="Skrede I."/>
            <person name="Drula E."/>
            <person name="Henrissat B."/>
            <person name="Morin E."/>
            <person name="Kohler A."/>
            <person name="Barry K."/>
            <person name="LaButti K."/>
            <person name="Morin E."/>
            <person name="Salamov A."/>
            <person name="Lipzen A."/>
            <person name="Mereny Z."/>
            <person name="Hegedus B."/>
            <person name="Baldrian P."/>
            <person name="Stursova M."/>
            <person name="Weitz H."/>
            <person name="Taylor A."/>
            <person name="Grigoriev I.V."/>
            <person name="Nagy L.G."/>
            <person name="Martin F."/>
            <person name="Kauserud H."/>
        </authorList>
    </citation>
    <scope>NUCLEOTIDE SEQUENCE</scope>
    <source>
        <strain evidence="2">CBHHK002</strain>
    </source>
</reference>
<feature type="region of interest" description="Disordered" evidence="1">
    <location>
        <begin position="130"/>
        <end position="153"/>
    </location>
</feature>
<feature type="compositionally biased region" description="Polar residues" evidence="1">
    <location>
        <begin position="602"/>
        <end position="617"/>
    </location>
</feature>
<dbReference type="AlphaFoldDB" id="A0AAD7EMG4"/>
<dbReference type="GO" id="GO:0008270">
    <property type="term" value="F:zinc ion binding"/>
    <property type="evidence" value="ECO:0007669"/>
    <property type="project" value="InterPro"/>
</dbReference>
<dbReference type="Gene3D" id="4.10.240.10">
    <property type="entry name" value="Zn(2)-C6 fungal-type DNA-binding domain"/>
    <property type="match status" value="1"/>
</dbReference>
<organism evidence="2 3">
    <name type="scientific">Mycena albidolilacea</name>
    <dbReference type="NCBI Taxonomy" id="1033008"/>
    <lineage>
        <taxon>Eukaryota</taxon>
        <taxon>Fungi</taxon>
        <taxon>Dikarya</taxon>
        <taxon>Basidiomycota</taxon>
        <taxon>Agaricomycotina</taxon>
        <taxon>Agaricomycetes</taxon>
        <taxon>Agaricomycetidae</taxon>
        <taxon>Agaricales</taxon>
        <taxon>Marasmiineae</taxon>
        <taxon>Mycenaceae</taxon>
        <taxon>Mycena</taxon>
    </lineage>
</organism>
<evidence type="ECO:0008006" key="4">
    <source>
        <dbReference type="Google" id="ProtNLM"/>
    </source>
</evidence>
<dbReference type="EMBL" id="JARIHO010000027">
    <property type="protein sequence ID" value="KAJ7340012.1"/>
    <property type="molecule type" value="Genomic_DNA"/>
</dbReference>
<dbReference type="Proteomes" id="UP001218218">
    <property type="component" value="Unassembled WGS sequence"/>
</dbReference>
<dbReference type="GO" id="GO:0000981">
    <property type="term" value="F:DNA-binding transcription factor activity, RNA polymerase II-specific"/>
    <property type="evidence" value="ECO:0007669"/>
    <property type="project" value="InterPro"/>
</dbReference>
<sequence>MTYSSSPSTSSSLFTKRRRAFVACKHCRIRKVKASILYTSTPPRTEWLLFYQCAGGSDIDYVPCTRCEQKGLKCEFNAGPNAWFDPSPFEPEVAQSHAYSHPGRTTQPIIPPSAGINVYLGSDQASSSLVCGSTPPQSSTAPVAPSSPPSVSTDPQDMYAFTQDGGKTQFMPHFNNGIDPDLGLLNPVMYNVDFRPPYASQTDSRGTQYSYPKVVPMLLRRELQHPLRTPTRLYYSKVFLFHSDFSDQPPISFTHSLELLLQEFAHHEHQQFPFGINLSGMTGVIWRESPFRPDHSIKARKRHLARGGLSTRRMHCIPFSNTCAGVPSLSGTARRGVRSRSRITHGSPTSVVVSSDDSRRRQSHAAAEPAWQVRLNSSLKKSSKYLRTTLHQKQNSRQYDAHSNHSTGRDSTLTAILGIGRVTGWKLVVSPFFSFFDEHAMDIVVWDQESHIVTVDNSVLLFAKNMSVAVSTAITTSAIDFQWSFKFRSRPEVIIHPHHSILRAYSRNPAERSSLANIVGLEKSRRACAGGSHISHVPCTRCEQKGLKCEFTAGPTARLEPSPFEGEIAHRDDYSDPGDNTPALILPSAGINTYLGPNSGQASSSLVGFSDTSSQSRTRPDAPLPPPSVSTYPQDMFAQPQEGSDTQLLLPLDNFVNSGQSLFNPVLCDHASAFASPVHAAAARASTPAEDSYAPVLSRNITFHSDLHVDPHQENRSRDVPIGPMRAYAALGSTSCTGFLGLSGTTRRITQVSMPTSAIRDFAPPDWQPPNAVATLHRMPDEPPGSIRWLTAKSLLSGVRQQLHAAVAHEPARQLILQTKNSYDCPCATLHQQQSSPEYESSTHLRHFVTPLRNGKVPRHFRMREELCLIAGITERDEQKIPLFCHHQPPRRSRRAPDPGTVVEPDLIAGRQCKPVVPCVAASHPTFGSQSTDLTRRAILKMTEI</sequence>
<accession>A0AAD7EMG4</accession>